<comment type="caution">
    <text evidence="7">The sequence shown here is derived from an EMBL/GenBank/DDBJ whole genome shotgun (WGS) entry which is preliminary data.</text>
</comment>
<dbReference type="RefSeq" id="WP_406789050.1">
    <property type="nucleotide sequence ID" value="NZ_JBJIAA010000017.1"/>
</dbReference>
<dbReference type="Pfam" id="PF13690">
    <property type="entry name" value="CheX"/>
    <property type="match status" value="1"/>
</dbReference>
<dbReference type="SUPFAM" id="SSF103039">
    <property type="entry name" value="CheC-like"/>
    <property type="match status" value="1"/>
</dbReference>
<dbReference type="InterPro" id="IPR050595">
    <property type="entry name" value="Bact_response_regulator"/>
</dbReference>
<evidence type="ECO:0000256" key="4">
    <source>
        <dbReference type="ARBA" id="ARBA00024867"/>
    </source>
</evidence>
<dbReference type="CDD" id="cd17906">
    <property type="entry name" value="CheX"/>
    <property type="match status" value="1"/>
</dbReference>
<evidence type="ECO:0000256" key="1">
    <source>
        <dbReference type="ARBA" id="ARBA00018672"/>
    </source>
</evidence>
<reference evidence="7 8" key="1">
    <citation type="submission" date="2024-11" db="EMBL/GenBank/DDBJ databases">
        <authorList>
            <person name="Heng Y.C."/>
            <person name="Lim A.C.H."/>
            <person name="Lee J.K.Y."/>
            <person name="Kittelmann S."/>
        </authorList>
    </citation>
    <scope>NUCLEOTIDE SEQUENCE [LARGE SCALE GENOMIC DNA]</scope>
    <source>
        <strain evidence="7 8">WILCCON 0114</strain>
    </source>
</reference>
<evidence type="ECO:0000313" key="8">
    <source>
        <dbReference type="Proteomes" id="UP001623592"/>
    </source>
</evidence>
<dbReference type="InterPro" id="IPR011006">
    <property type="entry name" value="CheY-like_superfamily"/>
</dbReference>
<evidence type="ECO:0000259" key="6">
    <source>
        <dbReference type="PROSITE" id="PS50110"/>
    </source>
</evidence>
<dbReference type="InterPro" id="IPR028051">
    <property type="entry name" value="CheX-like_dom"/>
</dbReference>
<dbReference type="PANTHER" id="PTHR44591:SF23">
    <property type="entry name" value="CHEY SUBFAMILY"/>
    <property type="match status" value="1"/>
</dbReference>
<dbReference type="Pfam" id="PF00072">
    <property type="entry name" value="Response_reg"/>
    <property type="match status" value="1"/>
</dbReference>
<feature type="domain" description="Response regulatory" evidence="6">
    <location>
        <begin position="5"/>
        <end position="120"/>
    </location>
</feature>
<keyword evidence="3 5" id="KW-0597">Phosphoprotein</keyword>
<comment type="function">
    <text evidence="4">May play the central regulatory role in sporulation. It may be an element of the effector pathway responsible for the activation of sporulation genes in response to nutritional stress. Spo0A may act in concert with spo0H (a sigma factor) to control the expression of some genes that are critical to the sporulation process.</text>
</comment>
<dbReference type="Gene3D" id="3.40.1550.10">
    <property type="entry name" value="CheC-like"/>
    <property type="match status" value="1"/>
</dbReference>
<dbReference type="Gene3D" id="3.40.50.2300">
    <property type="match status" value="1"/>
</dbReference>
<dbReference type="InterPro" id="IPR001789">
    <property type="entry name" value="Sig_transdc_resp-reg_receiver"/>
</dbReference>
<evidence type="ECO:0000256" key="3">
    <source>
        <dbReference type="ARBA" id="ARBA00022553"/>
    </source>
</evidence>
<dbReference type="EMBL" id="JBJIAA010000017">
    <property type="protein sequence ID" value="MFL0252394.1"/>
    <property type="molecule type" value="Genomic_DNA"/>
</dbReference>
<sequence>MKQVKIAIVDDSPFSIVLIKDILTEIGCNVVGDASSLEEAVNVVKNTSPDIVTMDVTMPGADGFECTKAIHKINPKIKVIMISSMMDDEIIRKAKKSNISGYVQKPIDKEELSLSINRITADNELYETLDPIYYSVFKECFVDTFNKLTKSIPKFSNTLPENEKVSSGISITIGIIGKYSGRVLFDISPETANKLAAFLLKREVKNPQEVFNVLSELSNVISGNACSVLNRKNKIFGFRVSPPTIFHGNSLTISKSQLENVSCSNASTAFGNIYMSVGFQRRSVEWMSNM</sequence>
<evidence type="ECO:0000256" key="5">
    <source>
        <dbReference type="PROSITE-ProRule" id="PRU00169"/>
    </source>
</evidence>
<evidence type="ECO:0000313" key="7">
    <source>
        <dbReference type="EMBL" id="MFL0252394.1"/>
    </source>
</evidence>
<gene>
    <name evidence="7" type="ORF">ACJDT4_18450</name>
</gene>
<dbReference type="SUPFAM" id="SSF52172">
    <property type="entry name" value="CheY-like"/>
    <property type="match status" value="1"/>
</dbReference>
<accession>A0ABW8TIP2</accession>
<dbReference type="PROSITE" id="PS50110">
    <property type="entry name" value="RESPONSE_REGULATORY"/>
    <property type="match status" value="1"/>
</dbReference>
<dbReference type="Proteomes" id="UP001623592">
    <property type="component" value="Unassembled WGS sequence"/>
</dbReference>
<organism evidence="7 8">
    <name type="scientific">Clostridium neuense</name>
    <dbReference type="NCBI Taxonomy" id="1728934"/>
    <lineage>
        <taxon>Bacteria</taxon>
        <taxon>Bacillati</taxon>
        <taxon>Bacillota</taxon>
        <taxon>Clostridia</taxon>
        <taxon>Eubacteriales</taxon>
        <taxon>Clostridiaceae</taxon>
        <taxon>Clostridium</taxon>
    </lineage>
</organism>
<dbReference type="SMART" id="SM00448">
    <property type="entry name" value="REC"/>
    <property type="match status" value="1"/>
</dbReference>
<keyword evidence="8" id="KW-1185">Reference proteome</keyword>
<proteinExistence type="predicted"/>
<protein>
    <recommendedName>
        <fullName evidence="1">Stage 0 sporulation protein A homolog</fullName>
    </recommendedName>
</protein>
<name>A0ABW8TIP2_9CLOT</name>
<dbReference type="PANTHER" id="PTHR44591">
    <property type="entry name" value="STRESS RESPONSE REGULATOR PROTEIN 1"/>
    <property type="match status" value="1"/>
</dbReference>
<evidence type="ECO:0000256" key="2">
    <source>
        <dbReference type="ARBA" id="ARBA00022500"/>
    </source>
</evidence>
<feature type="modified residue" description="4-aspartylphosphate" evidence="5">
    <location>
        <position position="55"/>
    </location>
</feature>
<keyword evidence="2" id="KW-0145">Chemotaxis</keyword>
<dbReference type="InterPro" id="IPR028976">
    <property type="entry name" value="CheC-like_sf"/>
</dbReference>